<comment type="caution">
    <text evidence="2">The sequence shown here is derived from an EMBL/GenBank/DDBJ whole genome shotgun (WGS) entry which is preliminary data.</text>
</comment>
<dbReference type="InterPro" id="IPR002513">
    <property type="entry name" value="Tn3_Tnp_DDE_dom"/>
</dbReference>
<accession>A0A9X9F5C8</accession>
<evidence type="ECO:0000313" key="2">
    <source>
        <dbReference type="EMBL" id="TKJ01545.1"/>
    </source>
</evidence>
<evidence type="ECO:0000313" key="3">
    <source>
        <dbReference type="Proteomes" id="UP000308444"/>
    </source>
</evidence>
<name>A0A9X9F5C8_BACCE</name>
<evidence type="ECO:0000259" key="1">
    <source>
        <dbReference type="Pfam" id="PF01526"/>
    </source>
</evidence>
<dbReference type="EMBL" id="SZOH01001289">
    <property type="protein sequence ID" value="TKJ01545.1"/>
    <property type="molecule type" value="Genomic_DNA"/>
</dbReference>
<feature type="domain" description="Tn3 transposase DDE" evidence="1">
    <location>
        <begin position="1"/>
        <end position="308"/>
    </location>
</feature>
<reference evidence="2 3" key="1">
    <citation type="journal article" date="2019" name="Environ. Microbiol.">
        <title>An active ?-lactamase is a part of an orchestrated cell wall stress resistance network of Bacillus subtilis and related rhizosphere species.</title>
        <authorList>
            <person name="Bucher T."/>
            <person name="Keren-Paz A."/>
            <person name="Hausser J."/>
            <person name="Olender T."/>
            <person name="Cytryn E."/>
            <person name="Kolodkin-Gal I."/>
        </authorList>
    </citation>
    <scope>NUCLEOTIDE SEQUENCE [LARGE SCALE GENOMIC DNA]</scope>
    <source>
        <strain evidence="2 3">I32</strain>
    </source>
</reference>
<dbReference type="Pfam" id="PF01526">
    <property type="entry name" value="DDE_Tnp_Tn3"/>
    <property type="match status" value="1"/>
</dbReference>
<gene>
    <name evidence="2" type="ORF">FC695_18880</name>
</gene>
<feature type="non-terminal residue" evidence="2">
    <location>
        <position position="1"/>
    </location>
</feature>
<protein>
    <submittedName>
        <fullName evidence="2">Tn3 family transposase</fullName>
    </submittedName>
</protein>
<sequence length="332" mass="37985">ITDFQHKYPFSSHWGDGSTSSSDGQFFRAGGQSSPLAQVNAKHGRDPGLSFYTHISDQYAPFYVQVISSSEEAPHIIDGLLYHETDLEIEEHYTDAAGFVDHVFAMCHMLGFRFAPRIKTFSKNKIYTFKKPLNQPNLEFMIGGTIHTKKIRENWDDLLRLTSSVRNGTVTASLILKKLAAYPRQNSLSVTLREIGRIERTLYTLEWLQSPELRRRVQVGLNKGEAKHALARAVFFNRLGEIRDRSYEDQLHRASGLQLLILAIVLWNTVYISRAVDALRAKGVDIPEEYLQHISPLGWEHITLTGDYVWNLNQKASFNNLRPLREKNSIKK</sequence>
<dbReference type="GO" id="GO:0006313">
    <property type="term" value="P:DNA transposition"/>
    <property type="evidence" value="ECO:0007669"/>
    <property type="project" value="InterPro"/>
</dbReference>
<proteinExistence type="predicted"/>
<dbReference type="Proteomes" id="UP000308444">
    <property type="component" value="Unassembled WGS sequence"/>
</dbReference>
<dbReference type="AlphaFoldDB" id="A0A9X9F5C8"/>
<organism evidence="2 3">
    <name type="scientific">Bacillus cereus</name>
    <dbReference type="NCBI Taxonomy" id="1396"/>
    <lineage>
        <taxon>Bacteria</taxon>
        <taxon>Bacillati</taxon>
        <taxon>Bacillota</taxon>
        <taxon>Bacilli</taxon>
        <taxon>Bacillales</taxon>
        <taxon>Bacillaceae</taxon>
        <taxon>Bacillus</taxon>
        <taxon>Bacillus cereus group</taxon>
    </lineage>
</organism>
<dbReference type="GO" id="GO:0004803">
    <property type="term" value="F:transposase activity"/>
    <property type="evidence" value="ECO:0007669"/>
    <property type="project" value="InterPro"/>
</dbReference>